<dbReference type="InterPro" id="IPR000182">
    <property type="entry name" value="GNAT_dom"/>
</dbReference>
<dbReference type="InterPro" id="IPR016181">
    <property type="entry name" value="Acyl_CoA_acyltransferase"/>
</dbReference>
<gene>
    <name evidence="4" type="ORF">SAMN04489835_4134</name>
</gene>
<evidence type="ECO:0000313" key="5">
    <source>
        <dbReference type="Proteomes" id="UP000182915"/>
    </source>
</evidence>
<dbReference type="STRING" id="370526.SAMN04489835_4134"/>
<keyword evidence="2" id="KW-0012">Acyltransferase</keyword>
<dbReference type="Proteomes" id="UP000182915">
    <property type="component" value="Chromosome I"/>
</dbReference>
<evidence type="ECO:0000259" key="3">
    <source>
        <dbReference type="PROSITE" id="PS51186"/>
    </source>
</evidence>
<dbReference type="AlphaFoldDB" id="A0A1H6KYR5"/>
<proteinExistence type="predicted"/>
<evidence type="ECO:0000256" key="2">
    <source>
        <dbReference type="ARBA" id="ARBA00023315"/>
    </source>
</evidence>
<keyword evidence="5" id="KW-1185">Reference proteome</keyword>
<protein>
    <submittedName>
        <fullName evidence="4">Predicted acetyltransferase, GNAT family</fullName>
    </submittedName>
</protein>
<dbReference type="OrthoDB" id="3174529at2"/>
<organism evidence="4 5">
    <name type="scientific">Mycolicibacterium rutilum</name>
    <name type="common">Mycobacterium rutilum</name>
    <dbReference type="NCBI Taxonomy" id="370526"/>
    <lineage>
        <taxon>Bacteria</taxon>
        <taxon>Bacillati</taxon>
        <taxon>Actinomycetota</taxon>
        <taxon>Actinomycetes</taxon>
        <taxon>Mycobacteriales</taxon>
        <taxon>Mycobacteriaceae</taxon>
        <taxon>Mycolicibacterium</taxon>
    </lineage>
</organism>
<dbReference type="EMBL" id="LT629971">
    <property type="protein sequence ID" value="SEH78805.1"/>
    <property type="molecule type" value="Genomic_DNA"/>
</dbReference>
<dbReference type="RefSeq" id="WP_083410697.1">
    <property type="nucleotide sequence ID" value="NZ_LT629971.1"/>
</dbReference>
<dbReference type="PROSITE" id="PS51186">
    <property type="entry name" value="GNAT"/>
    <property type="match status" value="1"/>
</dbReference>
<dbReference type="PANTHER" id="PTHR43877">
    <property type="entry name" value="AMINOALKYLPHOSPHONATE N-ACETYLTRANSFERASE-RELATED-RELATED"/>
    <property type="match status" value="1"/>
</dbReference>
<feature type="domain" description="N-acetyltransferase" evidence="3">
    <location>
        <begin position="136"/>
        <end position="278"/>
    </location>
</feature>
<dbReference type="GO" id="GO:0016747">
    <property type="term" value="F:acyltransferase activity, transferring groups other than amino-acyl groups"/>
    <property type="evidence" value="ECO:0007669"/>
    <property type="project" value="InterPro"/>
</dbReference>
<dbReference type="Gene3D" id="3.40.630.30">
    <property type="match status" value="1"/>
</dbReference>
<name>A0A1H6KYR5_MYCRU</name>
<evidence type="ECO:0000313" key="4">
    <source>
        <dbReference type="EMBL" id="SEH78805.1"/>
    </source>
</evidence>
<keyword evidence="1 4" id="KW-0808">Transferase</keyword>
<sequence>MHVRFHDSADDFRAVAGPLYRRDPVANTIELTVLNAELPDDSLLLTVWQDDALVGAALQTPPYPLACSMIPPHAVDAVAAEIAAARPGLPGVRGAPEIARAFSAAWRGLTGSASVVTVEERLYELATLLSPVTVPGEPRVADDADRPVLIDWTERFFGETFGHPRDDAAGARFVDGARDKGDVFVVWSDGGAPVSMAMLRASAAGVSRIGPVFTPAQHRRHGYGSAVTAASAAMALDRGDDGVVLFTDLANPTSNAIYQRIGFRPVSDSVRIEFGALA</sequence>
<dbReference type="InterPro" id="IPR050832">
    <property type="entry name" value="Bact_Acetyltransf"/>
</dbReference>
<evidence type="ECO:0000256" key="1">
    <source>
        <dbReference type="ARBA" id="ARBA00022679"/>
    </source>
</evidence>
<accession>A0A1H6KYR5</accession>
<dbReference type="Pfam" id="PF00583">
    <property type="entry name" value="Acetyltransf_1"/>
    <property type="match status" value="1"/>
</dbReference>
<dbReference type="SUPFAM" id="SSF55729">
    <property type="entry name" value="Acyl-CoA N-acyltransferases (Nat)"/>
    <property type="match status" value="1"/>
</dbReference>
<reference evidence="5" key="1">
    <citation type="submission" date="2016-10" db="EMBL/GenBank/DDBJ databases">
        <authorList>
            <person name="Varghese N."/>
            <person name="Submissions S."/>
        </authorList>
    </citation>
    <scope>NUCLEOTIDE SEQUENCE [LARGE SCALE GENOMIC DNA]</scope>
    <source>
        <strain evidence="5">DSM 45405</strain>
    </source>
</reference>